<dbReference type="Pfam" id="PF00089">
    <property type="entry name" value="Trypsin"/>
    <property type="match status" value="2"/>
</dbReference>
<dbReference type="PROSITE" id="PS50240">
    <property type="entry name" value="TRYPSIN_DOM"/>
    <property type="match status" value="2"/>
</dbReference>
<evidence type="ECO:0000256" key="2">
    <source>
        <dbReference type="RuleBase" id="RU363034"/>
    </source>
</evidence>
<dbReference type="Gene3D" id="2.40.10.10">
    <property type="entry name" value="Trypsin-like serine proteases"/>
    <property type="match status" value="2"/>
</dbReference>
<dbReference type="InterPro" id="IPR009003">
    <property type="entry name" value="Peptidase_S1_PA"/>
</dbReference>
<organism evidence="5 6">
    <name type="scientific">Nicrophorus vespilloides</name>
    <name type="common">Boreal carrion beetle</name>
    <dbReference type="NCBI Taxonomy" id="110193"/>
    <lineage>
        <taxon>Eukaryota</taxon>
        <taxon>Metazoa</taxon>
        <taxon>Ecdysozoa</taxon>
        <taxon>Arthropoda</taxon>
        <taxon>Hexapoda</taxon>
        <taxon>Insecta</taxon>
        <taxon>Pterygota</taxon>
        <taxon>Neoptera</taxon>
        <taxon>Endopterygota</taxon>
        <taxon>Coleoptera</taxon>
        <taxon>Polyphaga</taxon>
        <taxon>Staphyliniformia</taxon>
        <taxon>Silphidae</taxon>
        <taxon>Nicrophorinae</taxon>
        <taxon>Nicrophorus</taxon>
    </lineage>
</organism>
<keyword evidence="2" id="KW-0378">Hydrolase</keyword>
<reference evidence="6" key="1">
    <citation type="submission" date="2025-08" db="UniProtKB">
        <authorList>
            <consortium name="RefSeq"/>
        </authorList>
    </citation>
    <scope>IDENTIFICATION</scope>
    <source>
        <tissue evidence="6">Whole Larva</tissue>
    </source>
</reference>
<dbReference type="InterPro" id="IPR001314">
    <property type="entry name" value="Peptidase_S1A"/>
</dbReference>
<dbReference type="PROSITE" id="PS00134">
    <property type="entry name" value="TRYPSIN_HIS"/>
    <property type="match status" value="2"/>
</dbReference>
<keyword evidence="5" id="KW-1185">Reference proteome</keyword>
<name>A0ABM1NEV7_NICVS</name>
<accession>A0ABM1NEV7</accession>
<evidence type="ECO:0000313" key="6">
    <source>
        <dbReference type="RefSeq" id="XP_017785357.1"/>
    </source>
</evidence>
<keyword evidence="2" id="KW-0720">Serine protease</keyword>
<dbReference type="InterPro" id="IPR043504">
    <property type="entry name" value="Peptidase_S1_PA_chymotrypsin"/>
</dbReference>
<feature type="domain" description="Peptidase S1" evidence="4">
    <location>
        <begin position="261"/>
        <end position="489"/>
    </location>
</feature>
<dbReference type="PRINTS" id="PR00722">
    <property type="entry name" value="CHYMOTRYPSIN"/>
</dbReference>
<sequence>MKYFLLLGLFTVYAQIDAQRRIIGGLLAKENQIPWQVLLTHDISNNRYFCGGTLISNRWIVTAAHCTYGCSHFNLRLGAIRRKGEEDGMIEVNASEIITHPKYTESKHNYDIALIKTSSNIKFTKKIRPALLPKKGEIIGAYRRVLVSGWGQTADVGKASNELNFVNLITISNDECNKVYRFIDETILCARGCPSNSTCYGDSGGPVVILNKSKATLVGVVSFVSESGCASGDPSGYARVEPFLDWIHDITGITIADNERIIGGQAAKVGQIPWQVLVRYRVPGGMSYCGGTLISNRWVITAAHCTRGASNFSVKLGAIERRGNEVGSVEIPASNVIVHPEYDGYLKNDIALIRTSKPVKFTNRIKPAKLPKKGQVVAANTRVFLSGWGQTQDVGPSIDYLNYVALTTISNEKCSTLITNIIESQLCAVGNPPQSACYGDSGGPVVILKGNEATHVGIVSFANGNGCSKGPSGFVRIEFFLDFIHKNTGVY</sequence>
<dbReference type="PANTHER" id="PTHR24252:SF7">
    <property type="entry name" value="HYALIN"/>
    <property type="match status" value="1"/>
</dbReference>
<dbReference type="SMART" id="SM00020">
    <property type="entry name" value="Tryp_SPc"/>
    <property type="match status" value="2"/>
</dbReference>
<evidence type="ECO:0000259" key="4">
    <source>
        <dbReference type="PROSITE" id="PS50240"/>
    </source>
</evidence>
<dbReference type="PANTHER" id="PTHR24252">
    <property type="entry name" value="ACROSIN-RELATED"/>
    <property type="match status" value="1"/>
</dbReference>
<keyword evidence="1" id="KW-1015">Disulfide bond</keyword>
<dbReference type="InterPro" id="IPR018114">
    <property type="entry name" value="TRYPSIN_HIS"/>
</dbReference>
<dbReference type="InterPro" id="IPR001254">
    <property type="entry name" value="Trypsin_dom"/>
</dbReference>
<dbReference type="GeneID" id="108568663"/>
<dbReference type="InterPro" id="IPR033116">
    <property type="entry name" value="TRYPSIN_SER"/>
</dbReference>
<dbReference type="SUPFAM" id="SSF50494">
    <property type="entry name" value="Trypsin-like serine proteases"/>
    <property type="match status" value="2"/>
</dbReference>
<protein>
    <submittedName>
        <fullName evidence="6">Chymotrypsin BI-like</fullName>
    </submittedName>
</protein>
<feature type="domain" description="Peptidase S1" evidence="4">
    <location>
        <begin position="22"/>
        <end position="252"/>
    </location>
</feature>
<evidence type="ECO:0000256" key="1">
    <source>
        <dbReference type="ARBA" id="ARBA00023157"/>
    </source>
</evidence>
<evidence type="ECO:0000313" key="5">
    <source>
        <dbReference type="Proteomes" id="UP000695000"/>
    </source>
</evidence>
<dbReference type="CDD" id="cd00190">
    <property type="entry name" value="Tryp_SPc"/>
    <property type="match status" value="2"/>
</dbReference>
<evidence type="ECO:0000256" key="3">
    <source>
        <dbReference type="SAM" id="SignalP"/>
    </source>
</evidence>
<keyword evidence="3" id="KW-0732">Signal</keyword>
<feature type="signal peptide" evidence="3">
    <location>
        <begin position="1"/>
        <end position="18"/>
    </location>
</feature>
<dbReference type="PROSITE" id="PS00135">
    <property type="entry name" value="TRYPSIN_SER"/>
    <property type="match status" value="2"/>
</dbReference>
<dbReference type="Proteomes" id="UP000695000">
    <property type="component" value="Unplaced"/>
</dbReference>
<feature type="chain" id="PRO_5047512379" evidence="3">
    <location>
        <begin position="19"/>
        <end position="491"/>
    </location>
</feature>
<proteinExistence type="predicted"/>
<dbReference type="RefSeq" id="XP_017785357.1">
    <property type="nucleotide sequence ID" value="XM_017929868.1"/>
</dbReference>
<gene>
    <name evidence="6" type="primary">LOC108568663</name>
</gene>
<keyword evidence="2" id="KW-0645">Protease</keyword>